<feature type="domain" description="OmpR/PhoB-type" evidence="11">
    <location>
        <begin position="135"/>
        <end position="234"/>
    </location>
</feature>
<evidence type="ECO:0000313" key="12">
    <source>
        <dbReference type="EMBL" id="BBP01983.1"/>
    </source>
</evidence>
<comment type="subcellular location">
    <subcellularLocation>
        <location evidence="1">Cytoplasm</location>
    </subcellularLocation>
</comment>
<dbReference type="InterPro" id="IPR001789">
    <property type="entry name" value="Sig_transdc_resp-reg_receiver"/>
</dbReference>
<evidence type="ECO:0000256" key="6">
    <source>
        <dbReference type="ARBA" id="ARBA00023125"/>
    </source>
</evidence>
<evidence type="ECO:0000256" key="7">
    <source>
        <dbReference type="ARBA" id="ARBA00023163"/>
    </source>
</evidence>
<dbReference type="GO" id="GO:0005829">
    <property type="term" value="C:cytosol"/>
    <property type="evidence" value="ECO:0007669"/>
    <property type="project" value="TreeGrafter"/>
</dbReference>
<keyword evidence="7" id="KW-0804">Transcription</keyword>
<dbReference type="SMART" id="SM00862">
    <property type="entry name" value="Trans_reg_C"/>
    <property type="match status" value="1"/>
</dbReference>
<dbReference type="PANTHER" id="PTHR48111">
    <property type="entry name" value="REGULATOR OF RPOS"/>
    <property type="match status" value="1"/>
</dbReference>
<evidence type="ECO:0000259" key="11">
    <source>
        <dbReference type="PROSITE" id="PS51755"/>
    </source>
</evidence>
<dbReference type="PROSITE" id="PS51755">
    <property type="entry name" value="OMPR_PHOB"/>
    <property type="match status" value="1"/>
</dbReference>
<dbReference type="FunFam" id="1.10.10.10:FF:000099">
    <property type="entry name" value="Two-component system response regulator TorR"/>
    <property type="match status" value="1"/>
</dbReference>
<protein>
    <submittedName>
        <fullName evidence="12">DNA-binding response regulator</fullName>
    </submittedName>
</protein>
<dbReference type="Pfam" id="PF00072">
    <property type="entry name" value="Response_reg"/>
    <property type="match status" value="1"/>
</dbReference>
<name>A0A809SAG6_9PROT</name>
<dbReference type="SMART" id="SM00448">
    <property type="entry name" value="REC"/>
    <property type="match status" value="1"/>
</dbReference>
<dbReference type="PROSITE" id="PS50110">
    <property type="entry name" value="RESPONSE_REGULATORY"/>
    <property type="match status" value="1"/>
</dbReference>
<keyword evidence="6 9" id="KW-0238">DNA-binding</keyword>
<dbReference type="Gene3D" id="6.10.250.690">
    <property type="match status" value="1"/>
</dbReference>
<reference evidence="13" key="1">
    <citation type="submission" date="2019-11" db="EMBL/GenBank/DDBJ databases">
        <title>Isolation and characterization of a novel species in the genus Sulfuriferula.</title>
        <authorList>
            <person name="Mochizuki J."/>
            <person name="Kojima H."/>
            <person name="Fukui M."/>
        </authorList>
    </citation>
    <scope>NUCLEOTIDE SEQUENCE [LARGE SCALE GENOMIC DNA]</scope>
    <source>
        <strain evidence="13">SGTM</strain>
    </source>
</reference>
<dbReference type="CDD" id="cd00383">
    <property type="entry name" value="trans_reg_C"/>
    <property type="match status" value="1"/>
</dbReference>
<accession>A0A809SAG6</accession>
<keyword evidence="4" id="KW-0902">Two-component regulatory system</keyword>
<dbReference type="InterPro" id="IPR016032">
    <property type="entry name" value="Sig_transdc_resp-reg_C-effctor"/>
</dbReference>
<dbReference type="EMBL" id="AP021881">
    <property type="protein sequence ID" value="BBP01983.1"/>
    <property type="molecule type" value="Genomic_DNA"/>
</dbReference>
<keyword evidence="3 8" id="KW-0597">Phosphoprotein</keyword>
<evidence type="ECO:0000259" key="10">
    <source>
        <dbReference type="PROSITE" id="PS50110"/>
    </source>
</evidence>
<dbReference type="SUPFAM" id="SSF52172">
    <property type="entry name" value="CheY-like"/>
    <property type="match status" value="1"/>
</dbReference>
<feature type="DNA-binding region" description="OmpR/PhoB-type" evidence="9">
    <location>
        <begin position="135"/>
        <end position="234"/>
    </location>
</feature>
<dbReference type="GO" id="GO:0000156">
    <property type="term" value="F:phosphorelay response regulator activity"/>
    <property type="evidence" value="ECO:0007669"/>
    <property type="project" value="TreeGrafter"/>
</dbReference>
<dbReference type="RefSeq" id="WP_162085687.1">
    <property type="nucleotide sequence ID" value="NZ_AP021881.1"/>
</dbReference>
<gene>
    <name evidence="12" type="primary">risA</name>
    <name evidence="12" type="ORF">SFSGTM_26910</name>
</gene>
<dbReference type="GO" id="GO:0000976">
    <property type="term" value="F:transcription cis-regulatory region binding"/>
    <property type="evidence" value="ECO:0007669"/>
    <property type="project" value="TreeGrafter"/>
</dbReference>
<dbReference type="PANTHER" id="PTHR48111:SF4">
    <property type="entry name" value="DNA-BINDING DUAL TRANSCRIPTIONAL REGULATOR OMPR"/>
    <property type="match status" value="1"/>
</dbReference>
<evidence type="ECO:0000256" key="9">
    <source>
        <dbReference type="PROSITE-ProRule" id="PRU01091"/>
    </source>
</evidence>
<dbReference type="KEGG" id="sniv:SFSGTM_26910"/>
<dbReference type="AlphaFoldDB" id="A0A809SAG6"/>
<evidence type="ECO:0000256" key="5">
    <source>
        <dbReference type="ARBA" id="ARBA00023015"/>
    </source>
</evidence>
<dbReference type="GO" id="GO:0032993">
    <property type="term" value="C:protein-DNA complex"/>
    <property type="evidence" value="ECO:0007669"/>
    <property type="project" value="TreeGrafter"/>
</dbReference>
<evidence type="ECO:0000256" key="2">
    <source>
        <dbReference type="ARBA" id="ARBA00022490"/>
    </source>
</evidence>
<proteinExistence type="predicted"/>
<evidence type="ECO:0000256" key="8">
    <source>
        <dbReference type="PROSITE-ProRule" id="PRU00169"/>
    </source>
</evidence>
<dbReference type="InterPro" id="IPR011006">
    <property type="entry name" value="CheY-like_superfamily"/>
</dbReference>
<dbReference type="Pfam" id="PF00486">
    <property type="entry name" value="Trans_reg_C"/>
    <property type="match status" value="1"/>
</dbReference>
<keyword evidence="5" id="KW-0805">Transcription regulation</keyword>
<evidence type="ECO:0000313" key="13">
    <source>
        <dbReference type="Proteomes" id="UP000463939"/>
    </source>
</evidence>
<dbReference type="Gene3D" id="3.40.50.2300">
    <property type="match status" value="1"/>
</dbReference>
<keyword evidence="2" id="KW-0963">Cytoplasm</keyword>
<dbReference type="InterPro" id="IPR001867">
    <property type="entry name" value="OmpR/PhoB-type_DNA-bd"/>
</dbReference>
<dbReference type="Gene3D" id="1.10.10.10">
    <property type="entry name" value="Winged helix-like DNA-binding domain superfamily/Winged helix DNA-binding domain"/>
    <property type="match status" value="1"/>
</dbReference>
<evidence type="ECO:0000256" key="3">
    <source>
        <dbReference type="ARBA" id="ARBA00022553"/>
    </source>
</evidence>
<organism evidence="12 13">
    <name type="scientific">Sulfuriferula nivalis</name>
    <dbReference type="NCBI Taxonomy" id="2675298"/>
    <lineage>
        <taxon>Bacteria</taxon>
        <taxon>Pseudomonadati</taxon>
        <taxon>Pseudomonadota</taxon>
        <taxon>Betaproteobacteria</taxon>
        <taxon>Nitrosomonadales</taxon>
        <taxon>Sulfuricellaceae</taxon>
        <taxon>Sulfuriferula</taxon>
    </lineage>
</organism>
<dbReference type="InterPro" id="IPR036388">
    <property type="entry name" value="WH-like_DNA-bd_sf"/>
</dbReference>
<dbReference type="SUPFAM" id="SSF46894">
    <property type="entry name" value="C-terminal effector domain of the bipartite response regulators"/>
    <property type="match status" value="1"/>
</dbReference>
<feature type="domain" description="Response regulatory" evidence="10">
    <location>
        <begin position="8"/>
        <end position="121"/>
    </location>
</feature>
<dbReference type="InterPro" id="IPR039420">
    <property type="entry name" value="WalR-like"/>
</dbReference>
<sequence length="239" mass="26674">MDETLQAHLLVVDDDDGLRNLLEQYLTGNGFTVSLAASGSEMDEILTHAQPDLVILDLMMPGEDGLSIARRLRASTTLPVIMLSARGEDIDRIVGLEVGADDYLAKPFNPRELLARIRAVLRRKQTPAAEAATENESTSFADFVLDLSAQRLTRAGVEVSLTTAEFAILQIFTSHPNRVLSRDQLMDMLKGYDRDPFDRSIDVRVTRLRRKIEDNPTEPVYIRTIWGQGYLFSPKGATK</sequence>
<feature type="modified residue" description="4-aspartylphosphate" evidence="8">
    <location>
        <position position="57"/>
    </location>
</feature>
<evidence type="ECO:0000256" key="4">
    <source>
        <dbReference type="ARBA" id="ARBA00023012"/>
    </source>
</evidence>
<dbReference type="GO" id="GO:0006355">
    <property type="term" value="P:regulation of DNA-templated transcription"/>
    <property type="evidence" value="ECO:0007669"/>
    <property type="project" value="InterPro"/>
</dbReference>
<evidence type="ECO:0000256" key="1">
    <source>
        <dbReference type="ARBA" id="ARBA00004496"/>
    </source>
</evidence>
<dbReference type="Proteomes" id="UP000463939">
    <property type="component" value="Chromosome"/>
</dbReference>
<keyword evidence="13" id="KW-1185">Reference proteome</keyword>
<dbReference type="FunFam" id="3.40.50.2300:FF:000001">
    <property type="entry name" value="DNA-binding response regulator PhoB"/>
    <property type="match status" value="1"/>
</dbReference>